<dbReference type="Pfam" id="PF00501">
    <property type="entry name" value="AMP-binding"/>
    <property type="match status" value="1"/>
</dbReference>
<dbReference type="KEGG" id="bcv:Bcav_2594"/>
<dbReference type="CDD" id="cd05907">
    <property type="entry name" value="VL_LC_FACS_like"/>
    <property type="match status" value="1"/>
</dbReference>
<dbReference type="OrthoDB" id="9803968at2"/>
<evidence type="ECO:0000313" key="7">
    <source>
        <dbReference type="EMBL" id="ACQ80839.1"/>
    </source>
</evidence>
<dbReference type="EMBL" id="CP001618">
    <property type="protein sequence ID" value="ACQ80839.1"/>
    <property type="molecule type" value="Genomic_DNA"/>
</dbReference>
<gene>
    <name evidence="7" type="ordered locus">Bcav_2594</name>
</gene>
<dbReference type="Proteomes" id="UP000007962">
    <property type="component" value="Chromosome"/>
</dbReference>
<keyword evidence="3" id="KW-0276">Fatty acid metabolism</keyword>
<dbReference type="PANTHER" id="PTHR43272">
    <property type="entry name" value="LONG-CHAIN-FATTY-ACID--COA LIGASE"/>
    <property type="match status" value="1"/>
</dbReference>
<evidence type="ECO:0000256" key="2">
    <source>
        <dbReference type="ARBA" id="ARBA00022598"/>
    </source>
</evidence>
<evidence type="ECO:0000256" key="3">
    <source>
        <dbReference type="ARBA" id="ARBA00022832"/>
    </source>
</evidence>
<feature type="domain" description="AMP-dependent synthetase/ligase" evidence="6">
    <location>
        <begin position="22"/>
        <end position="421"/>
    </location>
</feature>
<protein>
    <recommendedName>
        <fullName evidence="5">Acyl-CoA synthetase</fullName>
    </recommendedName>
</protein>
<dbReference type="PANTHER" id="PTHR43272:SF32">
    <property type="entry name" value="AMP-DEPENDENT SYNTHETASE_LIGASE DOMAIN-CONTAINING PROTEIN"/>
    <property type="match status" value="1"/>
</dbReference>
<dbReference type="Pfam" id="PF23562">
    <property type="entry name" value="AMP-binding_C_3"/>
    <property type="match status" value="1"/>
</dbReference>
<dbReference type="AlphaFoldDB" id="C5BXF6"/>
<reference evidence="7 8" key="1">
    <citation type="journal article" date="2009" name="Stand. Genomic Sci.">
        <title>Complete genome sequence of Beutenbergia cavernae type strain (HKI 0122).</title>
        <authorList>
            <person name="Land M."/>
            <person name="Pukall R."/>
            <person name="Abt B."/>
            <person name="Goker M."/>
            <person name="Rohde M."/>
            <person name="Glavina Del Rio T."/>
            <person name="Tice H."/>
            <person name="Copeland A."/>
            <person name="Cheng J.F."/>
            <person name="Lucas S."/>
            <person name="Chen F."/>
            <person name="Nolan M."/>
            <person name="Bruce D."/>
            <person name="Goodwin L."/>
            <person name="Pitluck S."/>
            <person name="Ivanova N."/>
            <person name="Mavromatis K."/>
            <person name="Ovchinnikova G."/>
            <person name="Pati A."/>
            <person name="Chen A."/>
            <person name="Palaniappan K."/>
            <person name="Hauser L."/>
            <person name="Chang Y.J."/>
            <person name="Jefferies C.C."/>
            <person name="Saunders E."/>
            <person name="Brettin T."/>
            <person name="Detter J.C."/>
            <person name="Han C."/>
            <person name="Chain P."/>
            <person name="Bristow J."/>
            <person name="Eisen J.A."/>
            <person name="Markowitz V."/>
            <person name="Hugenholtz P."/>
            <person name="Kyrpides N.C."/>
            <person name="Klenk H.P."/>
            <person name="Lapidus A."/>
        </authorList>
    </citation>
    <scope>NUCLEOTIDE SEQUENCE [LARGE SCALE GENOMIC DNA]</scope>
    <source>
        <strain evidence="8">ATCC BAA-8 / DSM 12333 / NBRC 16432</strain>
    </source>
</reference>
<dbReference type="InterPro" id="IPR042099">
    <property type="entry name" value="ANL_N_sf"/>
</dbReference>
<dbReference type="HOGENOM" id="CLU_000022_45_5_11"/>
<evidence type="ECO:0000313" key="8">
    <source>
        <dbReference type="Proteomes" id="UP000007962"/>
    </source>
</evidence>
<comment type="similarity">
    <text evidence="1">Belongs to the ATP-dependent AMP-binding enzyme family.</text>
</comment>
<dbReference type="SUPFAM" id="SSF56801">
    <property type="entry name" value="Acetyl-CoA synthetase-like"/>
    <property type="match status" value="1"/>
</dbReference>
<evidence type="ECO:0000256" key="1">
    <source>
        <dbReference type="ARBA" id="ARBA00006432"/>
    </source>
</evidence>
<dbReference type="RefSeq" id="WP_015883079.1">
    <property type="nucleotide sequence ID" value="NC_012669.1"/>
</dbReference>
<dbReference type="eggNOG" id="COG1022">
    <property type="taxonomic scope" value="Bacteria"/>
</dbReference>
<sequence>MRVTSTPALVADDPALSIPALFAQRAQAEPNRTVLERKDAAGAWQPVSAATFADEVRALAKGLVAAGVEPGDRVSIMAHTSYAWTLLDFAIWAAGAVGVPVYETSSAEQIAWICTDSGVSLAFVEDAELAERTREADVASIRAVHAIADGLESLVEAGRDVEDAQIEARTAALRADDLATVIYTSGTTGRPKGVELTHGNFLHLVRNGVASLGEVCNQPCSRTLLFMPLAHVFARFIEVLCVTSAGVLGHSPGTRTLTQDLASFSPTFLLAVPRVFEKVYNSAEQKAGTGVRLRLFRWSAKVAITYSRAGDSARPSPVLRAQHALAGRLVHGKLRAAMGGALEYAVSGGAPLGQRLGHFFRGIGVTVLEGYGLTESTAPTAVNRPERIKIGTVGPAFPGTEIAIADDGEILVRGGHVFRGYRGAPDATAEAFTPDGWFHTGDLGTLDADGYLSITGRRKEIIITAGGKNVAPAALEDRLRGHPLVSQVVVVGDQRPFIGALVTIDADMLPGWLTTKGLPAMSVEEAAVHPDVVAALDRAAQRANRAVSQAESIRKFEVLTTDFTEANGYLTPSLKVKRALVLHDFADVIEDLYAGRGQGDGHDVTTSA</sequence>
<evidence type="ECO:0000256" key="4">
    <source>
        <dbReference type="ARBA" id="ARBA00023098"/>
    </source>
</evidence>
<dbReference type="InterPro" id="IPR000873">
    <property type="entry name" value="AMP-dep_synth/lig_dom"/>
</dbReference>
<organism evidence="7 8">
    <name type="scientific">Beutenbergia cavernae (strain ATCC BAA-8 / DSM 12333 / CCUG 43141 / JCM 11478 / NBRC 16432 / NCIMB 13614 / HKI 0122)</name>
    <dbReference type="NCBI Taxonomy" id="471853"/>
    <lineage>
        <taxon>Bacteria</taxon>
        <taxon>Bacillati</taxon>
        <taxon>Actinomycetota</taxon>
        <taxon>Actinomycetes</taxon>
        <taxon>Micrococcales</taxon>
        <taxon>Beutenbergiaceae</taxon>
        <taxon>Beutenbergia</taxon>
    </lineage>
</organism>
<dbReference type="GO" id="GO:0004467">
    <property type="term" value="F:long-chain fatty acid-CoA ligase activity"/>
    <property type="evidence" value="ECO:0007669"/>
    <property type="project" value="TreeGrafter"/>
</dbReference>
<name>C5BXF6_BEUC1</name>
<dbReference type="InterPro" id="IPR020845">
    <property type="entry name" value="AMP-binding_CS"/>
</dbReference>
<dbReference type="PROSITE" id="PS00455">
    <property type="entry name" value="AMP_BINDING"/>
    <property type="match status" value="1"/>
</dbReference>
<keyword evidence="4" id="KW-0443">Lipid metabolism</keyword>
<evidence type="ECO:0000256" key="5">
    <source>
        <dbReference type="ARBA" id="ARBA00032875"/>
    </source>
</evidence>
<keyword evidence="8" id="KW-1185">Reference proteome</keyword>
<dbReference type="Gene3D" id="3.40.50.12780">
    <property type="entry name" value="N-terminal domain of ligase-like"/>
    <property type="match status" value="1"/>
</dbReference>
<accession>C5BXF6</accession>
<keyword evidence="2 7" id="KW-0436">Ligase</keyword>
<dbReference type="STRING" id="471853.Bcav_2594"/>
<dbReference type="GO" id="GO:0016020">
    <property type="term" value="C:membrane"/>
    <property type="evidence" value="ECO:0007669"/>
    <property type="project" value="TreeGrafter"/>
</dbReference>
<evidence type="ECO:0000259" key="6">
    <source>
        <dbReference type="Pfam" id="PF00501"/>
    </source>
</evidence>
<proteinExistence type="inferred from homology"/>